<dbReference type="Proteomes" id="UP000660729">
    <property type="component" value="Unassembled WGS sequence"/>
</dbReference>
<evidence type="ECO:0000256" key="1">
    <source>
        <dbReference type="SAM" id="MobiDB-lite"/>
    </source>
</evidence>
<feature type="region of interest" description="Disordered" evidence="1">
    <location>
        <begin position="1"/>
        <end position="32"/>
    </location>
</feature>
<dbReference type="Gene3D" id="3.30.200.150">
    <property type="match status" value="1"/>
</dbReference>
<dbReference type="InterPro" id="IPR051678">
    <property type="entry name" value="AGP_Transferase"/>
</dbReference>
<dbReference type="AlphaFoldDB" id="A0A8H6RKP4"/>
<accession>A0A8H6RKP4</accession>
<dbReference type="OrthoDB" id="8300194at2759"/>
<evidence type="ECO:0000259" key="2">
    <source>
        <dbReference type="Pfam" id="PF01636"/>
    </source>
</evidence>
<keyword evidence="4" id="KW-1185">Reference proteome</keyword>
<feature type="compositionally biased region" description="Basic and acidic residues" evidence="1">
    <location>
        <begin position="13"/>
        <end position="32"/>
    </location>
</feature>
<organism evidence="3 4">
    <name type="scientific">Pseudocercospora fuligena</name>
    <dbReference type="NCBI Taxonomy" id="685502"/>
    <lineage>
        <taxon>Eukaryota</taxon>
        <taxon>Fungi</taxon>
        <taxon>Dikarya</taxon>
        <taxon>Ascomycota</taxon>
        <taxon>Pezizomycotina</taxon>
        <taxon>Dothideomycetes</taxon>
        <taxon>Dothideomycetidae</taxon>
        <taxon>Mycosphaerellales</taxon>
        <taxon>Mycosphaerellaceae</taxon>
        <taxon>Pseudocercospora</taxon>
    </lineage>
</organism>
<comment type="caution">
    <text evidence="3">The sequence shown here is derived from an EMBL/GenBank/DDBJ whole genome shotgun (WGS) entry which is preliminary data.</text>
</comment>
<evidence type="ECO:0000313" key="4">
    <source>
        <dbReference type="Proteomes" id="UP000660729"/>
    </source>
</evidence>
<dbReference type="InterPro" id="IPR011009">
    <property type="entry name" value="Kinase-like_dom_sf"/>
</dbReference>
<dbReference type="InterPro" id="IPR002575">
    <property type="entry name" value="Aminoglycoside_PTrfase"/>
</dbReference>
<dbReference type="CDD" id="cd05120">
    <property type="entry name" value="APH_ChoK_like"/>
    <property type="match status" value="1"/>
</dbReference>
<gene>
    <name evidence="3" type="ORF">HII31_05994</name>
</gene>
<sequence>MPLVCFDDGGSEDSEHTSSSDNNKHERFSKGTPERKLGMLRRVFSRQNTYLAALKDAQPGDGIGFPHAYDGERPYVDYEFLKTCKALRRSSGAYRFNDNIVIKVGDTSRMSEAATMRLLSEKTTIPIPTVHDAYIQEDGCGVIIMEYVEGVTLDKAWPTYDLAQKQSIVHQLKRYMNELRQIQSTVISSVDGEPCCDQFFSWDMREYGPYSTEMQFHEGLVQALQERADHSWSRMVARFLRSMSGHETVLTHNDLNPSNILVHDGAVVTILDWELAGFYPDYWEYIEAYLFADWQSVWVADSIPDKILQPKRTELAFMLHARDIMWP</sequence>
<protein>
    <recommendedName>
        <fullName evidence="2">Aminoglycoside phosphotransferase domain-containing protein</fullName>
    </recommendedName>
</protein>
<reference evidence="3" key="1">
    <citation type="submission" date="2020-04" db="EMBL/GenBank/DDBJ databases">
        <title>Draft genome resource of the tomato pathogen Pseudocercospora fuligena.</title>
        <authorList>
            <person name="Zaccaron A."/>
        </authorList>
    </citation>
    <scope>NUCLEOTIDE SEQUENCE</scope>
    <source>
        <strain evidence="3">PF001</strain>
    </source>
</reference>
<dbReference type="Pfam" id="PF01636">
    <property type="entry name" value="APH"/>
    <property type="match status" value="1"/>
</dbReference>
<dbReference type="Gene3D" id="3.90.1200.10">
    <property type="match status" value="1"/>
</dbReference>
<proteinExistence type="predicted"/>
<dbReference type="PANTHER" id="PTHR21310">
    <property type="entry name" value="AMINOGLYCOSIDE PHOSPHOTRANSFERASE-RELATED-RELATED"/>
    <property type="match status" value="1"/>
</dbReference>
<name>A0A8H6RKP4_9PEZI</name>
<dbReference type="PANTHER" id="PTHR21310:SF58">
    <property type="entry name" value="AMINOGLYCOSIDE PHOSPHOTRANSFERASE DOMAIN-CONTAINING PROTEIN"/>
    <property type="match status" value="1"/>
</dbReference>
<dbReference type="EMBL" id="JABCIY010000114">
    <property type="protein sequence ID" value="KAF7192677.1"/>
    <property type="molecule type" value="Genomic_DNA"/>
</dbReference>
<dbReference type="SUPFAM" id="SSF56112">
    <property type="entry name" value="Protein kinase-like (PK-like)"/>
    <property type="match status" value="1"/>
</dbReference>
<evidence type="ECO:0000313" key="3">
    <source>
        <dbReference type="EMBL" id="KAF7192677.1"/>
    </source>
</evidence>
<feature type="domain" description="Aminoglycoside phosphotransferase" evidence="2">
    <location>
        <begin position="110"/>
        <end position="285"/>
    </location>
</feature>